<reference evidence="2" key="1">
    <citation type="journal article" date="2019" name="Sci. Rep.">
        <title>Draft genome of Tanacetum cinerariifolium, the natural source of mosquito coil.</title>
        <authorList>
            <person name="Yamashiro T."/>
            <person name="Shiraishi A."/>
            <person name="Satake H."/>
            <person name="Nakayama K."/>
        </authorList>
    </citation>
    <scope>NUCLEOTIDE SEQUENCE</scope>
</reference>
<gene>
    <name evidence="2" type="ORF">Tci_370326</name>
</gene>
<organism evidence="2">
    <name type="scientific">Tanacetum cinerariifolium</name>
    <name type="common">Dalmatian daisy</name>
    <name type="synonym">Chrysanthemum cinerariifolium</name>
    <dbReference type="NCBI Taxonomy" id="118510"/>
    <lineage>
        <taxon>Eukaryota</taxon>
        <taxon>Viridiplantae</taxon>
        <taxon>Streptophyta</taxon>
        <taxon>Embryophyta</taxon>
        <taxon>Tracheophyta</taxon>
        <taxon>Spermatophyta</taxon>
        <taxon>Magnoliopsida</taxon>
        <taxon>eudicotyledons</taxon>
        <taxon>Gunneridae</taxon>
        <taxon>Pentapetalae</taxon>
        <taxon>asterids</taxon>
        <taxon>campanulids</taxon>
        <taxon>Asterales</taxon>
        <taxon>Asteraceae</taxon>
        <taxon>Asteroideae</taxon>
        <taxon>Anthemideae</taxon>
        <taxon>Anthemidinae</taxon>
        <taxon>Tanacetum</taxon>
    </lineage>
</organism>
<feature type="compositionally biased region" description="Low complexity" evidence="1">
    <location>
        <begin position="9"/>
        <end position="21"/>
    </location>
</feature>
<evidence type="ECO:0000256" key="1">
    <source>
        <dbReference type="SAM" id="MobiDB-lite"/>
    </source>
</evidence>
<sequence>DQDLNNHAPSTSQPPVSPTSRRTTRQESKVSHSRSPTQPLVADEAASTGVDVRYRGATNTVTGLESGHCGESGELGERLKADQANIWLIKKGRKITEIDQDPGISLVQHDMEFHFNTDEKDVSTAKPDSTAGKAVTTASVAVSTASPTRNTRVSTADDITIAETLVYIRKSAAKYKGKGKMAESETVQTKTKLQQEQEKLGLEAAEDIQARFEADEELAVRLQAEERE</sequence>
<feature type="region of interest" description="Disordered" evidence="1">
    <location>
        <begin position="1"/>
        <end position="48"/>
    </location>
</feature>
<evidence type="ECO:0000313" key="2">
    <source>
        <dbReference type="EMBL" id="GEX98351.1"/>
    </source>
</evidence>
<name>A0A699HEI5_TANCI</name>
<feature type="non-terminal residue" evidence="2">
    <location>
        <position position="1"/>
    </location>
</feature>
<accession>A0A699HEI5</accession>
<protein>
    <submittedName>
        <fullName evidence="2">Uncharacterized protein</fullName>
    </submittedName>
</protein>
<proteinExistence type="predicted"/>
<dbReference type="EMBL" id="BKCJ010143420">
    <property type="protein sequence ID" value="GEX98351.1"/>
    <property type="molecule type" value="Genomic_DNA"/>
</dbReference>
<dbReference type="AlphaFoldDB" id="A0A699HEI5"/>
<comment type="caution">
    <text evidence="2">The sequence shown here is derived from an EMBL/GenBank/DDBJ whole genome shotgun (WGS) entry which is preliminary data.</text>
</comment>